<dbReference type="PROSITE" id="PS50851">
    <property type="entry name" value="CHEW"/>
    <property type="match status" value="1"/>
</dbReference>
<evidence type="ECO:0000256" key="7">
    <source>
        <dbReference type="ARBA" id="ARBA00035100"/>
    </source>
</evidence>
<keyword evidence="15" id="KW-1185">Reference proteome</keyword>
<evidence type="ECO:0000259" key="12">
    <source>
        <dbReference type="PROSITE" id="PS50851"/>
    </source>
</evidence>
<feature type="domain" description="Histidine kinase" evidence="11">
    <location>
        <begin position="161"/>
        <end position="421"/>
    </location>
</feature>
<dbReference type="InterPro" id="IPR036890">
    <property type="entry name" value="HATPase_C_sf"/>
</dbReference>
<proteinExistence type="predicted"/>
<dbReference type="RefSeq" id="WP_206721584.1">
    <property type="nucleotide sequence ID" value="NZ_CP071090.1"/>
</dbReference>
<keyword evidence="4" id="KW-0808">Transferase</keyword>
<dbReference type="Pfam" id="PF01584">
    <property type="entry name" value="CheW"/>
    <property type="match status" value="1"/>
</dbReference>
<dbReference type="InterPro" id="IPR008207">
    <property type="entry name" value="Sig_transdc_His_kin_Hpt_dom"/>
</dbReference>
<evidence type="ECO:0000256" key="3">
    <source>
        <dbReference type="ARBA" id="ARBA00022553"/>
    </source>
</evidence>
<evidence type="ECO:0000256" key="2">
    <source>
        <dbReference type="ARBA" id="ARBA00012438"/>
    </source>
</evidence>
<evidence type="ECO:0000313" key="14">
    <source>
        <dbReference type="EMBL" id="QSQ20003.1"/>
    </source>
</evidence>
<protein>
    <recommendedName>
        <fullName evidence="2">histidine kinase</fullName>
        <ecNumber evidence="2">2.7.13.3</ecNumber>
    </recommendedName>
</protein>
<dbReference type="InterPro" id="IPR005467">
    <property type="entry name" value="His_kinase_dom"/>
</dbReference>
<dbReference type="Gene3D" id="1.20.120.160">
    <property type="entry name" value="HPT domain"/>
    <property type="match status" value="1"/>
</dbReference>
<dbReference type="PROSITE" id="PS50109">
    <property type="entry name" value="HIS_KIN"/>
    <property type="match status" value="1"/>
</dbReference>
<sequence>MELLQSVVAIFVAEAEELLRRLETGFLTLESSPGNREAPLEMLRAAHTLKGSAGSLGFERIGAITHSLEEHLEALRDGVLRLDAVLATRFLALVDALRHLSRTSKLGEPEDIAAAEALLVEIAHLRQRPAAPSTPLSAQATPGASEQPPTSLLTSTAAAHCAPEEPASPLPSSTAAVQVEEERLDRLLDVTGELTLDHGRVTELVRTGAPRAVLLTELEDMQQRLRSMEAAVLQARLVPVEPVLQAQQRTVRDAAALCGKRVRLVVEAAGVDMDTRVASPLRSALVHLIRNAVDHGIESPESRIAKGKPEEGTLTLRASHRLGCLMVTLSDDGGGLDRERILARARERGLVAPDTRPDDSELDALIFAPGFSTATVVTALSGRGVGLDAVRREVEALRGALEVSSEPGLGTTFSLRLPLHLAIVPGFAVDAGSHAYVLPLDAVEECSPLPEGAARTGVVQGMLDLVGRQPMPFVRLRGAFQLRGPDAHHEEVVVVRTETGRAALVVDALLGEHHVVVKPLGPLLRRQPGLSGASVLPDGRLALLLDLPSLLRSHTSARTALPSEAHR</sequence>
<dbReference type="CDD" id="cd00088">
    <property type="entry name" value="HPT"/>
    <property type="match status" value="1"/>
</dbReference>
<dbReference type="Gene3D" id="3.30.565.10">
    <property type="entry name" value="Histidine kinase-like ATPase, C-terminal domain"/>
    <property type="match status" value="1"/>
</dbReference>
<dbReference type="SMART" id="SM00073">
    <property type="entry name" value="HPT"/>
    <property type="match status" value="1"/>
</dbReference>
<dbReference type="PANTHER" id="PTHR43395">
    <property type="entry name" value="SENSOR HISTIDINE KINASE CHEA"/>
    <property type="match status" value="1"/>
</dbReference>
<feature type="modified residue" description="Phosphohistidine" evidence="8">
    <location>
        <position position="47"/>
    </location>
</feature>
<dbReference type="PANTHER" id="PTHR43395:SF10">
    <property type="entry name" value="CHEMOTAXIS PROTEIN CHEA"/>
    <property type="match status" value="1"/>
</dbReference>
<dbReference type="SUPFAM" id="SSF50341">
    <property type="entry name" value="CheW-like"/>
    <property type="match status" value="1"/>
</dbReference>
<dbReference type="EMBL" id="CP071090">
    <property type="protein sequence ID" value="QSQ20003.1"/>
    <property type="molecule type" value="Genomic_DNA"/>
</dbReference>
<keyword evidence="6" id="KW-0418">Kinase</keyword>
<comment type="function">
    <text evidence="7">Involved in the transmission of sensory signals from the chemoreceptors to the flagellar motors. CheA is autophosphorylated; it can transfer its phosphate group to either CheB or CheY.</text>
</comment>
<keyword evidence="9" id="KW-0175">Coiled coil</keyword>
<evidence type="ECO:0000256" key="5">
    <source>
        <dbReference type="ARBA" id="ARBA00022741"/>
    </source>
</evidence>
<evidence type="ECO:0000256" key="4">
    <source>
        <dbReference type="ARBA" id="ARBA00022679"/>
    </source>
</evidence>
<evidence type="ECO:0000256" key="6">
    <source>
        <dbReference type="ARBA" id="ARBA00022777"/>
    </source>
</evidence>
<dbReference type="SMART" id="SM00260">
    <property type="entry name" value="CheW"/>
    <property type="match status" value="1"/>
</dbReference>
<reference evidence="14 15" key="1">
    <citation type="submission" date="2021-02" db="EMBL/GenBank/DDBJ databases">
        <title>De Novo genome assembly of isolated myxobacteria.</title>
        <authorList>
            <person name="Stevens D.C."/>
        </authorList>
    </citation>
    <scope>NUCLEOTIDE SEQUENCE [LARGE SCALE GENOMIC DNA]</scope>
    <source>
        <strain evidence="15">SCPEA02</strain>
    </source>
</reference>
<dbReference type="InterPro" id="IPR004358">
    <property type="entry name" value="Sig_transdc_His_kin-like_C"/>
</dbReference>
<keyword evidence="5" id="KW-0547">Nucleotide-binding</keyword>
<dbReference type="InterPro" id="IPR051315">
    <property type="entry name" value="Bact_Chemotaxis_CheA"/>
</dbReference>
<comment type="catalytic activity">
    <reaction evidence="1">
        <text>ATP + protein L-histidine = ADP + protein N-phospho-L-histidine.</text>
        <dbReference type="EC" id="2.7.13.3"/>
    </reaction>
</comment>
<dbReference type="InterPro" id="IPR036641">
    <property type="entry name" value="HPT_dom_sf"/>
</dbReference>
<evidence type="ECO:0000256" key="9">
    <source>
        <dbReference type="SAM" id="Coils"/>
    </source>
</evidence>
<evidence type="ECO:0000256" key="10">
    <source>
        <dbReference type="SAM" id="MobiDB-lite"/>
    </source>
</evidence>
<feature type="domain" description="CheW-like" evidence="12">
    <location>
        <begin position="423"/>
        <end position="556"/>
    </location>
</feature>
<evidence type="ECO:0000313" key="15">
    <source>
        <dbReference type="Proteomes" id="UP000662747"/>
    </source>
</evidence>
<evidence type="ECO:0000259" key="11">
    <source>
        <dbReference type="PROSITE" id="PS50109"/>
    </source>
</evidence>
<evidence type="ECO:0000256" key="1">
    <source>
        <dbReference type="ARBA" id="ARBA00000085"/>
    </source>
</evidence>
<accession>A0ABX7NV56</accession>
<dbReference type="SUPFAM" id="SSF55874">
    <property type="entry name" value="ATPase domain of HSP90 chaperone/DNA topoisomerase II/histidine kinase"/>
    <property type="match status" value="1"/>
</dbReference>
<dbReference type="SUPFAM" id="SSF47226">
    <property type="entry name" value="Histidine-containing phosphotransfer domain, HPT domain"/>
    <property type="match status" value="1"/>
</dbReference>
<dbReference type="SMART" id="SM00387">
    <property type="entry name" value="HATPase_c"/>
    <property type="match status" value="1"/>
</dbReference>
<dbReference type="Gene3D" id="2.30.30.40">
    <property type="entry name" value="SH3 Domains"/>
    <property type="match status" value="1"/>
</dbReference>
<feature type="compositionally biased region" description="Polar residues" evidence="10">
    <location>
        <begin position="134"/>
        <end position="157"/>
    </location>
</feature>
<organism evidence="14 15">
    <name type="scientific">Pyxidicoccus parkwayensis</name>
    <dbReference type="NCBI Taxonomy" id="2813578"/>
    <lineage>
        <taxon>Bacteria</taxon>
        <taxon>Pseudomonadati</taxon>
        <taxon>Myxococcota</taxon>
        <taxon>Myxococcia</taxon>
        <taxon>Myxococcales</taxon>
        <taxon>Cystobacterineae</taxon>
        <taxon>Myxococcaceae</taxon>
        <taxon>Pyxidicoccus</taxon>
    </lineage>
</organism>
<keyword evidence="3 8" id="KW-0597">Phosphoprotein</keyword>
<feature type="compositionally biased region" description="Low complexity" evidence="10">
    <location>
        <begin position="164"/>
        <end position="175"/>
    </location>
</feature>
<dbReference type="EC" id="2.7.13.3" evidence="2"/>
<dbReference type="PRINTS" id="PR00344">
    <property type="entry name" value="BCTRLSENSOR"/>
</dbReference>
<gene>
    <name evidence="14" type="ORF">JY651_32630</name>
</gene>
<dbReference type="Pfam" id="PF01627">
    <property type="entry name" value="Hpt"/>
    <property type="match status" value="1"/>
</dbReference>
<name>A0ABX7NV56_9BACT</name>
<dbReference type="InterPro" id="IPR003594">
    <property type="entry name" value="HATPase_dom"/>
</dbReference>
<feature type="domain" description="HPt" evidence="13">
    <location>
        <begin position="1"/>
        <end position="107"/>
    </location>
</feature>
<dbReference type="InterPro" id="IPR036061">
    <property type="entry name" value="CheW-like_dom_sf"/>
</dbReference>
<evidence type="ECO:0000256" key="8">
    <source>
        <dbReference type="PROSITE-ProRule" id="PRU00110"/>
    </source>
</evidence>
<dbReference type="InterPro" id="IPR002545">
    <property type="entry name" value="CheW-lke_dom"/>
</dbReference>
<feature type="region of interest" description="Disordered" evidence="10">
    <location>
        <begin position="130"/>
        <end position="175"/>
    </location>
</feature>
<dbReference type="PROSITE" id="PS50894">
    <property type="entry name" value="HPT"/>
    <property type="match status" value="1"/>
</dbReference>
<evidence type="ECO:0000259" key="13">
    <source>
        <dbReference type="PROSITE" id="PS50894"/>
    </source>
</evidence>
<dbReference type="Pfam" id="PF02518">
    <property type="entry name" value="HATPase_c"/>
    <property type="match status" value="1"/>
</dbReference>
<dbReference type="Proteomes" id="UP000662747">
    <property type="component" value="Chromosome"/>
</dbReference>
<feature type="coiled-coil region" evidence="9">
    <location>
        <begin position="211"/>
        <end position="238"/>
    </location>
</feature>